<sequence length="271" mass="29590">MFGAGQAGQYSLSVPLPPGRCRVAKEGNAESLALWMSDEPAAPELWAQLLAAHPATGLWPLLLEPQYWEEDRPQREPRGFHPWETGELSPDRMTSPGDHDPATILADWWDCDGEDDSDGCYQHKPFGHDWPGLAGQSEQRADPGQAAAECARQILANHPRLRLGLVAADSGANALTLVGWEGPANHTLDTAEISAVVGSWERRFGVRVVAVGFDTLYLSVAAPPTSDDDARLLAAEHLAFCPDNFDSDVSITVEDYAVALTSTDTWTFWWD</sequence>
<evidence type="ECO:0000256" key="1">
    <source>
        <dbReference type="SAM" id="MobiDB-lite"/>
    </source>
</evidence>
<dbReference type="Pfam" id="PF14062">
    <property type="entry name" value="DUF4253"/>
    <property type="match status" value="1"/>
</dbReference>
<name>A0A1V2I3C6_9ACTN</name>
<organism evidence="3 4">
    <name type="scientific">Pseudofrankia asymbiotica</name>
    <dbReference type="NCBI Taxonomy" id="1834516"/>
    <lineage>
        <taxon>Bacteria</taxon>
        <taxon>Bacillati</taxon>
        <taxon>Actinomycetota</taxon>
        <taxon>Actinomycetes</taxon>
        <taxon>Frankiales</taxon>
        <taxon>Frankiaceae</taxon>
        <taxon>Pseudofrankia</taxon>
    </lineage>
</organism>
<dbReference type="Proteomes" id="UP000188929">
    <property type="component" value="Unassembled WGS sequence"/>
</dbReference>
<comment type="caution">
    <text evidence="3">The sequence shown here is derived from an EMBL/GenBank/DDBJ whole genome shotgun (WGS) entry which is preliminary data.</text>
</comment>
<evidence type="ECO:0000259" key="2">
    <source>
        <dbReference type="Pfam" id="PF14062"/>
    </source>
</evidence>
<accession>A0A1V2I3C6</accession>
<dbReference type="STRING" id="1834516.BL253_29830"/>
<protein>
    <recommendedName>
        <fullName evidence="2">DUF4253 domain-containing protein</fullName>
    </recommendedName>
</protein>
<proteinExistence type="predicted"/>
<evidence type="ECO:0000313" key="4">
    <source>
        <dbReference type="Proteomes" id="UP000188929"/>
    </source>
</evidence>
<dbReference type="EMBL" id="MOMC01000069">
    <property type="protein sequence ID" value="ONH24663.1"/>
    <property type="molecule type" value="Genomic_DNA"/>
</dbReference>
<feature type="domain" description="DUF4253" evidence="2">
    <location>
        <begin position="162"/>
        <end position="271"/>
    </location>
</feature>
<feature type="region of interest" description="Disordered" evidence="1">
    <location>
        <begin position="72"/>
        <end position="101"/>
    </location>
</feature>
<dbReference type="AlphaFoldDB" id="A0A1V2I3C6"/>
<reference evidence="4" key="1">
    <citation type="submission" date="2016-10" db="EMBL/GenBank/DDBJ databases">
        <title>Frankia sp. NRRL B-16386 Genome sequencing.</title>
        <authorList>
            <person name="Ghodhbane-Gtari F."/>
            <person name="Swanson E."/>
            <person name="Gueddou A."/>
            <person name="Hezbri K."/>
            <person name="Ktari K."/>
            <person name="Nouioui I."/>
            <person name="Morris K."/>
            <person name="Simpson S."/>
            <person name="Abebe-Akele F."/>
            <person name="Thomas K."/>
            <person name="Gtari M."/>
            <person name="Tisa L.S."/>
        </authorList>
    </citation>
    <scope>NUCLEOTIDE SEQUENCE [LARGE SCALE GENOMIC DNA]</scope>
    <source>
        <strain evidence="4">NRRL B-16386</strain>
    </source>
</reference>
<keyword evidence="4" id="KW-1185">Reference proteome</keyword>
<gene>
    <name evidence="3" type="ORF">BL253_29830</name>
</gene>
<dbReference type="InterPro" id="IPR025349">
    <property type="entry name" value="DUF4253"/>
</dbReference>
<feature type="compositionally biased region" description="Basic and acidic residues" evidence="1">
    <location>
        <begin position="72"/>
        <end position="81"/>
    </location>
</feature>
<evidence type="ECO:0000313" key="3">
    <source>
        <dbReference type="EMBL" id="ONH24663.1"/>
    </source>
</evidence>